<comment type="caution">
    <text evidence="2">The sequence shown here is derived from an EMBL/GenBank/DDBJ whole genome shotgun (WGS) entry which is preliminary data.</text>
</comment>
<evidence type="ECO:0008006" key="4">
    <source>
        <dbReference type="Google" id="ProtNLM"/>
    </source>
</evidence>
<gene>
    <name evidence="2" type="ORF">ACFOUR_05745</name>
</gene>
<dbReference type="EMBL" id="JBHSAQ010000002">
    <property type="protein sequence ID" value="MFC3957874.1"/>
    <property type="molecule type" value="Genomic_DNA"/>
</dbReference>
<dbReference type="AlphaFoldDB" id="A0ABD5NLA3"/>
<sequence>MRLDEYTIDGESVITSVEGYYDKNAVGETESGTLAMTDNRLVFIHNKGALDISLGGVNALEYRKPEYPGDYLGGGLLAASLAVGVFSMGTILDHPLTEIAPILGVLFAVVGVVLIAVGYFRKGAKMTLHTGNTSFEFISKDESLQDVARALRAYE</sequence>
<reference evidence="2 3" key="1">
    <citation type="journal article" date="2019" name="Int. J. Syst. Evol. Microbiol.">
        <title>The Global Catalogue of Microorganisms (GCM) 10K type strain sequencing project: providing services to taxonomists for standard genome sequencing and annotation.</title>
        <authorList>
            <consortium name="The Broad Institute Genomics Platform"/>
            <consortium name="The Broad Institute Genome Sequencing Center for Infectious Disease"/>
            <person name="Wu L."/>
            <person name="Ma J."/>
        </authorList>
    </citation>
    <scope>NUCLEOTIDE SEQUENCE [LARGE SCALE GENOMIC DNA]</scope>
    <source>
        <strain evidence="2 3">IBRC-M 10256</strain>
    </source>
</reference>
<accession>A0ABD5NLA3</accession>
<proteinExistence type="predicted"/>
<evidence type="ECO:0000313" key="3">
    <source>
        <dbReference type="Proteomes" id="UP001595846"/>
    </source>
</evidence>
<evidence type="ECO:0000313" key="2">
    <source>
        <dbReference type="EMBL" id="MFC3957874.1"/>
    </source>
</evidence>
<feature type="transmembrane region" description="Helical" evidence="1">
    <location>
        <begin position="71"/>
        <end position="92"/>
    </location>
</feature>
<feature type="transmembrane region" description="Helical" evidence="1">
    <location>
        <begin position="98"/>
        <end position="120"/>
    </location>
</feature>
<evidence type="ECO:0000256" key="1">
    <source>
        <dbReference type="SAM" id="Phobius"/>
    </source>
</evidence>
<keyword evidence="3" id="KW-1185">Reference proteome</keyword>
<protein>
    <recommendedName>
        <fullName evidence="4">YokE-like PH domain-containing protein</fullName>
    </recommendedName>
</protein>
<keyword evidence="1" id="KW-0472">Membrane</keyword>
<keyword evidence="1" id="KW-1133">Transmembrane helix</keyword>
<dbReference type="RefSeq" id="WP_256530565.1">
    <property type="nucleotide sequence ID" value="NZ_CP101824.1"/>
</dbReference>
<dbReference type="GeneID" id="73903253"/>
<dbReference type="Proteomes" id="UP001595846">
    <property type="component" value="Unassembled WGS sequence"/>
</dbReference>
<keyword evidence="1" id="KW-0812">Transmembrane</keyword>
<organism evidence="2 3">
    <name type="scientific">Halovivax cerinus</name>
    <dbReference type="NCBI Taxonomy" id="1487865"/>
    <lineage>
        <taxon>Archaea</taxon>
        <taxon>Methanobacteriati</taxon>
        <taxon>Methanobacteriota</taxon>
        <taxon>Stenosarchaea group</taxon>
        <taxon>Halobacteria</taxon>
        <taxon>Halobacteriales</taxon>
        <taxon>Natrialbaceae</taxon>
        <taxon>Halovivax</taxon>
    </lineage>
</organism>
<name>A0ABD5NLA3_9EURY</name>